<dbReference type="EMBL" id="JBHTLS010000135">
    <property type="protein sequence ID" value="MFD1107177.1"/>
    <property type="molecule type" value="Genomic_DNA"/>
</dbReference>
<dbReference type="Proteomes" id="UP001597203">
    <property type="component" value="Unassembled WGS sequence"/>
</dbReference>
<dbReference type="PANTHER" id="PTHR35089:SF1">
    <property type="entry name" value="CHAPERONE PROTEIN SKP"/>
    <property type="match status" value="1"/>
</dbReference>
<feature type="chain" id="PRO_5045615147" evidence="4">
    <location>
        <begin position="28"/>
        <end position="222"/>
    </location>
</feature>
<sequence length="222" mass="22954">MKTIIKAAAIALAPMTAIALTAVPAAAQTKSGIAVVDLEEAVARSAAFTTAMTQMQTTYKPQIDQINTRRTAIETDLKSKNDALQAAYKAAGNKPTPAIETQYQQLQQAQQNGQAELQRLSQPVQLARAYVEQQIVAKLDDALKAATAKTKSEIVFKKGATESFGAGADITPAVITELNALVPSVGITPPAGWQPGQAQGAPAAAAPAAAAPATPAQAPKSR</sequence>
<accession>A0ABW3P912</accession>
<reference evidence="6" key="1">
    <citation type="journal article" date="2019" name="Int. J. Syst. Evol. Microbiol.">
        <title>The Global Catalogue of Microorganisms (GCM) 10K type strain sequencing project: providing services to taxonomists for standard genome sequencing and annotation.</title>
        <authorList>
            <consortium name="The Broad Institute Genomics Platform"/>
            <consortium name="The Broad Institute Genome Sequencing Center for Infectious Disease"/>
            <person name="Wu L."/>
            <person name="Ma J."/>
        </authorList>
    </citation>
    <scope>NUCLEOTIDE SEQUENCE [LARGE SCALE GENOMIC DNA]</scope>
    <source>
        <strain evidence="6">CCUG 54329</strain>
    </source>
</reference>
<proteinExistence type="inferred from homology"/>
<dbReference type="InterPro" id="IPR005632">
    <property type="entry name" value="Chaperone_Skp"/>
</dbReference>
<name>A0ABW3P912_9SPHN</name>
<gene>
    <name evidence="5" type="ORF">ACFQ24_20110</name>
</gene>
<dbReference type="InterPro" id="IPR024930">
    <property type="entry name" value="Skp_dom_sf"/>
</dbReference>
<dbReference type="RefSeq" id="WP_380914528.1">
    <property type="nucleotide sequence ID" value="NZ_JBHTLS010000135.1"/>
</dbReference>
<dbReference type="SUPFAM" id="SSF111384">
    <property type="entry name" value="OmpH-like"/>
    <property type="match status" value="1"/>
</dbReference>
<dbReference type="Gene3D" id="3.30.910.20">
    <property type="entry name" value="Skp domain"/>
    <property type="match status" value="1"/>
</dbReference>
<dbReference type="PANTHER" id="PTHR35089">
    <property type="entry name" value="CHAPERONE PROTEIN SKP"/>
    <property type="match status" value="1"/>
</dbReference>
<evidence type="ECO:0000256" key="2">
    <source>
        <dbReference type="ARBA" id="ARBA00022729"/>
    </source>
</evidence>
<feature type="signal peptide" evidence="4">
    <location>
        <begin position="1"/>
        <end position="27"/>
    </location>
</feature>
<comment type="similarity">
    <text evidence="1">Belongs to the Skp family.</text>
</comment>
<comment type="caution">
    <text evidence="5">The sequence shown here is derived from an EMBL/GenBank/DDBJ whole genome shotgun (WGS) entry which is preliminary data.</text>
</comment>
<evidence type="ECO:0000256" key="4">
    <source>
        <dbReference type="SAM" id="SignalP"/>
    </source>
</evidence>
<dbReference type="Pfam" id="PF03938">
    <property type="entry name" value="OmpH"/>
    <property type="match status" value="1"/>
</dbReference>
<protein>
    <submittedName>
        <fullName evidence="5">OmpH family outer membrane protein</fullName>
    </submittedName>
</protein>
<evidence type="ECO:0000313" key="6">
    <source>
        <dbReference type="Proteomes" id="UP001597203"/>
    </source>
</evidence>
<evidence type="ECO:0000256" key="1">
    <source>
        <dbReference type="ARBA" id="ARBA00009091"/>
    </source>
</evidence>
<evidence type="ECO:0000256" key="3">
    <source>
        <dbReference type="SAM" id="MobiDB-lite"/>
    </source>
</evidence>
<organism evidence="5 6">
    <name type="scientific">Sphingobium olei</name>
    <dbReference type="NCBI Taxonomy" id="420955"/>
    <lineage>
        <taxon>Bacteria</taxon>
        <taxon>Pseudomonadati</taxon>
        <taxon>Pseudomonadota</taxon>
        <taxon>Alphaproteobacteria</taxon>
        <taxon>Sphingomonadales</taxon>
        <taxon>Sphingomonadaceae</taxon>
        <taxon>Sphingobium</taxon>
    </lineage>
</organism>
<feature type="region of interest" description="Disordered" evidence="3">
    <location>
        <begin position="189"/>
        <end position="222"/>
    </location>
</feature>
<dbReference type="SMART" id="SM00935">
    <property type="entry name" value="OmpH"/>
    <property type="match status" value="1"/>
</dbReference>
<keyword evidence="6" id="KW-1185">Reference proteome</keyword>
<keyword evidence="2 4" id="KW-0732">Signal</keyword>
<evidence type="ECO:0000313" key="5">
    <source>
        <dbReference type="EMBL" id="MFD1107177.1"/>
    </source>
</evidence>